<dbReference type="Proteomes" id="UP000198539">
    <property type="component" value="Unassembled WGS sequence"/>
</dbReference>
<dbReference type="EMBL" id="FNOM01000033">
    <property type="protein sequence ID" value="SDX86689.1"/>
    <property type="molecule type" value="Genomic_DNA"/>
</dbReference>
<reference evidence="1 2" key="1">
    <citation type="submission" date="2016-10" db="EMBL/GenBank/DDBJ databases">
        <authorList>
            <person name="de Groot N.N."/>
        </authorList>
    </citation>
    <scope>NUCLEOTIDE SEQUENCE [LARGE SCALE GENOMIC DNA]</scope>
    <source>
        <strain evidence="1 2">CGMCC 1.8894</strain>
    </source>
</reference>
<gene>
    <name evidence="1" type="ORF">SAMN04488238_1332</name>
</gene>
<keyword evidence="2" id="KW-1185">Reference proteome</keyword>
<dbReference type="STRING" id="564137.SAMN04488238_1332"/>
<name>A0A1H3F970_9RHOB</name>
<sequence>MPPQGISVIDGGWLWAMEVGFGQSMGSVMNSVYLARSMRVSDTVTR</sequence>
<proteinExistence type="predicted"/>
<evidence type="ECO:0000313" key="2">
    <source>
        <dbReference type="Proteomes" id="UP000198539"/>
    </source>
</evidence>
<dbReference type="AlphaFoldDB" id="A0A1H3F970"/>
<organism evidence="1 2">
    <name type="scientific">Roseicitreum antarcticum</name>
    <dbReference type="NCBI Taxonomy" id="564137"/>
    <lineage>
        <taxon>Bacteria</taxon>
        <taxon>Pseudomonadati</taxon>
        <taxon>Pseudomonadota</taxon>
        <taxon>Alphaproteobacteria</taxon>
        <taxon>Rhodobacterales</taxon>
        <taxon>Paracoccaceae</taxon>
        <taxon>Roseicitreum</taxon>
    </lineage>
</organism>
<evidence type="ECO:0000313" key="1">
    <source>
        <dbReference type="EMBL" id="SDX86689.1"/>
    </source>
</evidence>
<accession>A0A1H3F970</accession>
<protein>
    <submittedName>
        <fullName evidence="1">Uncharacterized protein</fullName>
    </submittedName>
</protein>